<dbReference type="EMBL" id="CP003220">
    <property type="protein sequence ID" value="EGB15396.1"/>
    <property type="molecule type" value="Genomic_DNA"/>
</dbReference>
<protein>
    <recommendedName>
        <fullName evidence="3">HD/PDEase domain-containing protein</fullName>
    </recommendedName>
</protein>
<evidence type="ECO:0000313" key="2">
    <source>
        <dbReference type="Proteomes" id="UP000007845"/>
    </source>
</evidence>
<evidence type="ECO:0008006" key="3">
    <source>
        <dbReference type="Google" id="ProtNLM"/>
    </source>
</evidence>
<organism evidence="1 2">
    <name type="scientific">Pseudodesulfovibrio mercurii</name>
    <dbReference type="NCBI Taxonomy" id="641491"/>
    <lineage>
        <taxon>Bacteria</taxon>
        <taxon>Pseudomonadati</taxon>
        <taxon>Thermodesulfobacteriota</taxon>
        <taxon>Desulfovibrionia</taxon>
        <taxon>Desulfovibrionales</taxon>
        <taxon>Desulfovibrionaceae</taxon>
    </lineage>
</organism>
<dbReference type="InterPro" id="IPR003607">
    <property type="entry name" value="HD/PDEase_dom"/>
</dbReference>
<name>F0JI85_9BACT</name>
<dbReference type="STRING" id="641491.DND132_2191"/>
<dbReference type="OrthoDB" id="188290at2"/>
<dbReference type="CDD" id="cd00077">
    <property type="entry name" value="HDc"/>
    <property type="match status" value="1"/>
</dbReference>
<gene>
    <name evidence="1" type="ORF">DND132_2191</name>
</gene>
<dbReference type="HOGENOM" id="CLU_079362_0_0_7"/>
<evidence type="ECO:0000313" key="1">
    <source>
        <dbReference type="EMBL" id="EGB15396.1"/>
    </source>
</evidence>
<dbReference type="RefSeq" id="WP_014322822.1">
    <property type="nucleotide sequence ID" value="NC_016803.1"/>
</dbReference>
<accession>F0JI85</accession>
<dbReference type="AlphaFoldDB" id="F0JI85"/>
<sequence length="303" mass="34919">MTISDMKLYDFVDPVDAECVRRETEDLMRALFPDCDATLFRTAFADVEDLFAGRYPGYRASNTRYHNFEHTCSVVLASARLLYGAMVQGEPLTEADCLKGLLASLFHDVGLIQDVDDTRGTGAKHTVGHEERSILFMRGYLDNVLSEQDIEDIADCIRCTILAMPPSRIAFRTETMRLMGYFTGTADLLAQIADRYYLEKLLLLFEEFKEARLPGYDSAFDLVIKTRSFYKDVARPRLDREFKGVDRHMLAYFRSWRNVDKDLYREAIDRNLAYLDKILAECNANLDEFVARLRRSNNQEPLC</sequence>
<dbReference type="KEGG" id="ddn:DND132_2191"/>
<dbReference type="eggNOG" id="ENOG502Z8JT">
    <property type="taxonomic scope" value="Bacteria"/>
</dbReference>
<dbReference type="SUPFAM" id="SSF109604">
    <property type="entry name" value="HD-domain/PDEase-like"/>
    <property type="match status" value="1"/>
</dbReference>
<keyword evidence="2" id="KW-1185">Reference proteome</keyword>
<dbReference type="Proteomes" id="UP000007845">
    <property type="component" value="Chromosome"/>
</dbReference>
<dbReference type="Gene3D" id="1.10.3210.10">
    <property type="entry name" value="Hypothetical protein af1432"/>
    <property type="match status" value="1"/>
</dbReference>
<dbReference type="SMR" id="F0JI85"/>
<proteinExistence type="predicted"/>
<reference evidence="1 2" key="1">
    <citation type="journal article" date="2011" name="J. Bacteriol.">
        <title>Genome sequence of the mercury-methylating strain Desulfovibrio desulfuricans ND132.</title>
        <authorList>
            <person name="Brown S.D."/>
            <person name="Gilmour C.C."/>
            <person name="Kucken A.M."/>
            <person name="Wall J.D."/>
            <person name="Elias D.A."/>
            <person name="Brandt C.C."/>
            <person name="Podar M."/>
            <person name="Chertkov O."/>
            <person name="Held B."/>
            <person name="Bruce D.C."/>
            <person name="Detter J.C."/>
            <person name="Tapia R."/>
            <person name="Han C.S."/>
            <person name="Goodwin L.A."/>
            <person name="Cheng J.F."/>
            <person name="Pitluck S."/>
            <person name="Woyke T."/>
            <person name="Mikhailova N."/>
            <person name="Ivanova N.N."/>
            <person name="Han J."/>
            <person name="Lucas S."/>
            <person name="Lapidus A.L."/>
            <person name="Land M.L."/>
            <person name="Hauser L.J."/>
            <person name="Palumbo A.V."/>
        </authorList>
    </citation>
    <scope>NUCLEOTIDE SEQUENCE [LARGE SCALE GENOMIC DNA]</scope>
    <source>
        <strain evidence="1 2">ND132</strain>
    </source>
</reference>